<dbReference type="EMBL" id="RRYP01004212">
    <property type="protein sequence ID" value="TNV83052.1"/>
    <property type="molecule type" value="Genomic_DNA"/>
</dbReference>
<accession>A0A8J8NWT4</accession>
<name>A0A8J8NWT4_HALGN</name>
<keyword evidence="2" id="KW-1185">Reference proteome</keyword>
<dbReference type="OrthoDB" id="283377at2759"/>
<organism evidence="1 2">
    <name type="scientific">Halteria grandinella</name>
    <dbReference type="NCBI Taxonomy" id="5974"/>
    <lineage>
        <taxon>Eukaryota</taxon>
        <taxon>Sar</taxon>
        <taxon>Alveolata</taxon>
        <taxon>Ciliophora</taxon>
        <taxon>Intramacronucleata</taxon>
        <taxon>Spirotrichea</taxon>
        <taxon>Stichotrichia</taxon>
        <taxon>Sporadotrichida</taxon>
        <taxon>Halteriidae</taxon>
        <taxon>Halteria</taxon>
    </lineage>
</organism>
<evidence type="ECO:0000313" key="2">
    <source>
        <dbReference type="Proteomes" id="UP000785679"/>
    </source>
</evidence>
<comment type="caution">
    <text evidence="1">The sequence shown here is derived from an EMBL/GenBank/DDBJ whole genome shotgun (WGS) entry which is preliminary data.</text>
</comment>
<reference evidence="1" key="1">
    <citation type="submission" date="2019-06" db="EMBL/GenBank/DDBJ databases">
        <authorList>
            <person name="Zheng W."/>
        </authorList>
    </citation>
    <scope>NUCLEOTIDE SEQUENCE</scope>
    <source>
        <strain evidence="1">QDHG01</strain>
    </source>
</reference>
<gene>
    <name evidence="1" type="ORF">FGO68_gene5922</name>
</gene>
<sequence length="219" mass="25799">MRAPWDATAQSTDIEELMRRVPGLTRREALRVQQLGLTPDEEIDFAYLAVNNGLDVFYEANQAYVARQVVTNSKGEKVEVLWPAATYDEMTMMVYGNAPVWEMHENPWDPIPGELPIRIHPDYDLQVPYTWFEYETDSRLHYLMTEDQMYIPEDVRQFPTQKNPHAHSYKWRPQEDLIEEEAMRDPNWYPKNTTFNVYNQDGFTRADESKALRENSGGW</sequence>
<dbReference type="Proteomes" id="UP000785679">
    <property type="component" value="Unassembled WGS sequence"/>
</dbReference>
<protein>
    <submittedName>
        <fullName evidence="1">Uncharacterized protein</fullName>
    </submittedName>
</protein>
<dbReference type="AlphaFoldDB" id="A0A8J8NWT4"/>
<proteinExistence type="predicted"/>
<evidence type="ECO:0000313" key="1">
    <source>
        <dbReference type="EMBL" id="TNV83052.1"/>
    </source>
</evidence>